<sequence>MAPSKTMLPYALSLFMLVATVFADCTTHSFTHCADGIVHWYDPNTGEVCDPLDCGGGRAPPKTNVPGCPLYTGTAVRTTSYLSCWTPPHAVSATIASVSATSTIVLTSATSTTASVSASSATLTGTVSVSPTGSSTDSSTGATAILVTSSEGSTSLPATTPAPSIPSPVGNDETSTSGAAIPTKTTGSNAGNILDGSLMAVAGAAFGAIVLI</sequence>
<proteinExistence type="predicted"/>
<feature type="compositionally biased region" description="Low complexity" evidence="1">
    <location>
        <begin position="153"/>
        <end position="162"/>
    </location>
</feature>
<dbReference type="HOGENOM" id="CLU_086099_2_0_1"/>
<dbReference type="EMBL" id="JPOX01000010">
    <property type="protein sequence ID" value="KFX49209.1"/>
    <property type="molecule type" value="Genomic_DNA"/>
</dbReference>
<organism evidence="3">
    <name type="scientific">Talaromyces marneffei PM1</name>
    <dbReference type="NCBI Taxonomy" id="1077442"/>
    <lineage>
        <taxon>Eukaryota</taxon>
        <taxon>Fungi</taxon>
        <taxon>Dikarya</taxon>
        <taxon>Ascomycota</taxon>
        <taxon>Pezizomycotina</taxon>
        <taxon>Eurotiomycetes</taxon>
        <taxon>Eurotiomycetidae</taxon>
        <taxon>Eurotiales</taxon>
        <taxon>Trichocomaceae</taxon>
        <taxon>Talaromyces</taxon>
        <taxon>Talaromyces sect. Talaromyces</taxon>
    </lineage>
</organism>
<reference evidence="3" key="1">
    <citation type="journal article" date="2014" name="PLoS Genet.">
        <title>Signature Gene Expression Reveals Novel Clues to the Molecular Mechanisms of Dimorphic Transition in Penicillium marneffei.</title>
        <authorList>
            <person name="Yang E."/>
            <person name="Wang G."/>
            <person name="Cai J."/>
            <person name="Woo P.C."/>
            <person name="Lau S.K."/>
            <person name="Yuen K.-Y."/>
            <person name="Chow W.-N."/>
            <person name="Lin X."/>
        </authorList>
    </citation>
    <scope>NUCLEOTIDE SEQUENCE [LARGE SCALE GENOMIC DNA]</scope>
    <source>
        <strain evidence="3">PM1</strain>
    </source>
</reference>
<evidence type="ECO:0000256" key="2">
    <source>
        <dbReference type="SAM" id="SignalP"/>
    </source>
</evidence>
<feature type="compositionally biased region" description="Polar residues" evidence="1">
    <location>
        <begin position="172"/>
        <end position="186"/>
    </location>
</feature>
<keyword evidence="2" id="KW-0732">Signal</keyword>
<feature type="region of interest" description="Disordered" evidence="1">
    <location>
        <begin position="150"/>
        <end position="186"/>
    </location>
</feature>
<gene>
    <name evidence="3" type="ORF">GQ26_0102130</name>
</gene>
<protein>
    <submittedName>
        <fullName evidence="3">NEDD4-like E3 ubiquitin-protein ligase WWP2</fullName>
    </submittedName>
</protein>
<feature type="chain" id="PRO_5001888482" evidence="2">
    <location>
        <begin position="24"/>
        <end position="212"/>
    </location>
</feature>
<feature type="signal peptide" evidence="2">
    <location>
        <begin position="1"/>
        <end position="23"/>
    </location>
</feature>
<evidence type="ECO:0000313" key="3">
    <source>
        <dbReference type="EMBL" id="KFX49209.1"/>
    </source>
</evidence>
<dbReference type="AlphaFoldDB" id="A0A093VGV1"/>
<name>A0A093VGV1_TALMA</name>
<comment type="caution">
    <text evidence="3">The sequence shown here is derived from an EMBL/GenBank/DDBJ whole genome shotgun (WGS) entry which is preliminary data.</text>
</comment>
<evidence type="ECO:0000256" key="1">
    <source>
        <dbReference type="SAM" id="MobiDB-lite"/>
    </source>
</evidence>
<accession>A0A093VGV1</accession>